<gene>
    <name evidence="2" type="ORF">G7Y89_g9728</name>
</gene>
<dbReference type="AlphaFoldDB" id="A0A8H4RGC5"/>
<comment type="caution">
    <text evidence="2">The sequence shown here is derived from an EMBL/GenBank/DDBJ whole genome shotgun (WGS) entry which is preliminary data.</text>
</comment>
<name>A0A8H4RGC5_9HELO</name>
<organism evidence="2 3">
    <name type="scientific">Cudoniella acicularis</name>
    <dbReference type="NCBI Taxonomy" id="354080"/>
    <lineage>
        <taxon>Eukaryota</taxon>
        <taxon>Fungi</taxon>
        <taxon>Dikarya</taxon>
        <taxon>Ascomycota</taxon>
        <taxon>Pezizomycotina</taxon>
        <taxon>Leotiomycetes</taxon>
        <taxon>Helotiales</taxon>
        <taxon>Tricladiaceae</taxon>
        <taxon>Cudoniella</taxon>
    </lineage>
</organism>
<feature type="compositionally biased region" description="Polar residues" evidence="1">
    <location>
        <begin position="135"/>
        <end position="148"/>
    </location>
</feature>
<dbReference type="Proteomes" id="UP000566819">
    <property type="component" value="Unassembled WGS sequence"/>
</dbReference>
<protein>
    <submittedName>
        <fullName evidence="2">Uncharacterized protein</fullName>
    </submittedName>
</protein>
<accession>A0A8H4RGC5</accession>
<sequence>MGMDLGKLERRGCCLDTGSFLAEHSYIASNYHHSFSLPWPALFFYMSSEFPSGSKWGESQLEKLGIALEPEAHPFADLKCALDISPQRLSVLDKLRVYFGVELSLLERQIQIPVGYEDFYHDIKRMPPRKKEPLQTPQKPATRSNTTLPPSSSVAPSSSPWSAFRAKRSAPGSIPSTPVKAPLPERTVQNPEFSEDDLDSTPGRTPKRQRQSSTISPGLPGLPARPATPAKEYDDGVSEAPQLTSSQTDSTYKTESQDLESDSGVSDGDRAETIVTTIIGNLLTRICKEHKDLDGWIFETNYDPDTLLIPICGDFPKTTPDLVLRVQIAGKAYHNLDVEARLP</sequence>
<feature type="compositionally biased region" description="Low complexity" evidence="1">
    <location>
        <begin position="149"/>
        <end position="162"/>
    </location>
</feature>
<proteinExistence type="predicted"/>
<evidence type="ECO:0000313" key="2">
    <source>
        <dbReference type="EMBL" id="KAF4628428.1"/>
    </source>
</evidence>
<dbReference type="OrthoDB" id="5478320at2759"/>
<feature type="compositionally biased region" description="Polar residues" evidence="1">
    <location>
        <begin position="241"/>
        <end position="254"/>
    </location>
</feature>
<keyword evidence="3" id="KW-1185">Reference proteome</keyword>
<evidence type="ECO:0000313" key="3">
    <source>
        <dbReference type="Proteomes" id="UP000566819"/>
    </source>
</evidence>
<feature type="region of interest" description="Disordered" evidence="1">
    <location>
        <begin position="127"/>
        <end position="268"/>
    </location>
</feature>
<evidence type="ECO:0000256" key="1">
    <source>
        <dbReference type="SAM" id="MobiDB-lite"/>
    </source>
</evidence>
<reference evidence="2 3" key="1">
    <citation type="submission" date="2020-03" db="EMBL/GenBank/DDBJ databases">
        <title>Draft Genome Sequence of Cudoniella acicularis.</title>
        <authorList>
            <person name="Buettner E."/>
            <person name="Kellner H."/>
        </authorList>
    </citation>
    <scope>NUCLEOTIDE SEQUENCE [LARGE SCALE GENOMIC DNA]</scope>
    <source>
        <strain evidence="2 3">DSM 108380</strain>
    </source>
</reference>
<dbReference type="EMBL" id="JAAMPI010000814">
    <property type="protein sequence ID" value="KAF4628428.1"/>
    <property type="molecule type" value="Genomic_DNA"/>
</dbReference>